<protein>
    <submittedName>
        <fullName evidence="2">Methyltransferase type 11</fullName>
    </submittedName>
</protein>
<dbReference type="Proteomes" id="UP000034502">
    <property type="component" value="Unassembled WGS sequence"/>
</dbReference>
<evidence type="ECO:0000259" key="1">
    <source>
        <dbReference type="Pfam" id="PF08241"/>
    </source>
</evidence>
<accession>A0A0G1S053</accession>
<organism evidence="2 3">
    <name type="scientific">Candidatus Amesbacteria bacterium GW2011_GWC1_47_15</name>
    <dbReference type="NCBI Taxonomy" id="1618364"/>
    <lineage>
        <taxon>Bacteria</taxon>
        <taxon>Candidatus Amesiibacteriota</taxon>
    </lineage>
</organism>
<proteinExistence type="predicted"/>
<name>A0A0G1S053_9BACT</name>
<dbReference type="SUPFAM" id="SSF53335">
    <property type="entry name" value="S-adenosyl-L-methionine-dependent methyltransferases"/>
    <property type="match status" value="1"/>
</dbReference>
<feature type="domain" description="Methyltransferase type 11" evidence="1">
    <location>
        <begin position="43"/>
        <end position="132"/>
    </location>
</feature>
<dbReference type="CDD" id="cd02440">
    <property type="entry name" value="AdoMet_MTases"/>
    <property type="match status" value="1"/>
</dbReference>
<gene>
    <name evidence="2" type="ORF">UX86_C0044G0006</name>
</gene>
<dbReference type="AlphaFoldDB" id="A0A0G1S053"/>
<keyword evidence="2" id="KW-0489">Methyltransferase</keyword>
<dbReference type="PANTHER" id="PTHR43591">
    <property type="entry name" value="METHYLTRANSFERASE"/>
    <property type="match status" value="1"/>
</dbReference>
<dbReference type="InterPro" id="IPR029063">
    <property type="entry name" value="SAM-dependent_MTases_sf"/>
</dbReference>
<dbReference type="Gene3D" id="3.40.50.150">
    <property type="entry name" value="Vaccinia Virus protein VP39"/>
    <property type="match status" value="1"/>
</dbReference>
<evidence type="ECO:0000313" key="3">
    <source>
        <dbReference type="Proteomes" id="UP000034502"/>
    </source>
</evidence>
<dbReference type="EMBL" id="LCNU01000044">
    <property type="protein sequence ID" value="KKU62717.1"/>
    <property type="molecule type" value="Genomic_DNA"/>
</dbReference>
<evidence type="ECO:0000313" key="2">
    <source>
        <dbReference type="EMBL" id="KKU62717.1"/>
    </source>
</evidence>
<dbReference type="Pfam" id="PF08241">
    <property type="entry name" value="Methyltransf_11"/>
    <property type="match status" value="1"/>
</dbReference>
<dbReference type="GO" id="GO:0032259">
    <property type="term" value="P:methylation"/>
    <property type="evidence" value="ECO:0007669"/>
    <property type="project" value="UniProtKB-KW"/>
</dbReference>
<dbReference type="GO" id="GO:0008757">
    <property type="term" value="F:S-adenosylmethionine-dependent methyltransferase activity"/>
    <property type="evidence" value="ECO:0007669"/>
    <property type="project" value="InterPro"/>
</dbReference>
<comment type="caution">
    <text evidence="2">The sequence shown here is derived from an EMBL/GenBank/DDBJ whole genome shotgun (WGS) entry which is preliminary data.</text>
</comment>
<dbReference type="STRING" id="1618364.UX86_C0044G0006"/>
<dbReference type="InterPro" id="IPR013216">
    <property type="entry name" value="Methyltransf_11"/>
</dbReference>
<keyword evidence="2" id="KW-0808">Transferase</keyword>
<reference evidence="2 3" key="1">
    <citation type="journal article" date="2015" name="Nature">
        <title>rRNA introns, odd ribosomes, and small enigmatic genomes across a large radiation of phyla.</title>
        <authorList>
            <person name="Brown C.T."/>
            <person name="Hug L.A."/>
            <person name="Thomas B.C."/>
            <person name="Sharon I."/>
            <person name="Castelle C.J."/>
            <person name="Singh A."/>
            <person name="Wilkins M.J."/>
            <person name="Williams K.H."/>
            <person name="Banfield J.F."/>
        </authorList>
    </citation>
    <scope>NUCLEOTIDE SEQUENCE [LARGE SCALE GENOMIC DNA]</scope>
</reference>
<sequence>MNKRLIDIFEEVEGFHWWFAGRRKILAGVLKKEKNNEGTLKILDVGCGTGNTIKFLQKYGEVWGIDNLPEAVTICRKAGHTKVLPADATKLPFRNKVFDAVAFLDVLEHVEKDSKAIKEARRVLKPGGVVVITVPAIPWIWSKHDSLQGHVRRYRSRHLRQLLQEEGLQVETLKHFNVFLFGPIAAVRILSRLPAFSRLGEYDSRINFDIAKTGPINSILTGVFGLEIWLSRWINFPVGVSLLAVGRKK</sequence>